<dbReference type="AlphaFoldDB" id="A0A1F7Z5F5"/>
<reference evidence="1 2" key="1">
    <citation type="journal article" date="2016" name="Nat. Commun.">
        <title>Thousands of microbial genomes shed light on interconnected biogeochemical processes in an aquifer system.</title>
        <authorList>
            <person name="Anantharaman K."/>
            <person name="Brown C.T."/>
            <person name="Hug L.A."/>
            <person name="Sharon I."/>
            <person name="Castelle C.J."/>
            <person name="Probst A.J."/>
            <person name="Thomas B.C."/>
            <person name="Singh A."/>
            <person name="Wilkins M.J."/>
            <person name="Karaoz U."/>
            <person name="Brodie E.L."/>
            <person name="Williams K.H."/>
            <person name="Hubbard S.S."/>
            <person name="Banfield J.F."/>
        </authorList>
    </citation>
    <scope>NUCLEOTIDE SEQUENCE [LARGE SCALE GENOMIC DNA]</scope>
</reference>
<proteinExistence type="predicted"/>
<organism evidence="1 2">
    <name type="scientific">Candidatus Woesebacteria bacterium RIFCSPHIGHO2_02_FULL_39_13</name>
    <dbReference type="NCBI Taxonomy" id="1802505"/>
    <lineage>
        <taxon>Bacteria</taxon>
        <taxon>Candidatus Woeseibacteriota</taxon>
    </lineage>
</organism>
<protein>
    <submittedName>
        <fullName evidence="1">Uncharacterized protein</fullName>
    </submittedName>
</protein>
<sequence>MHGSDQTKDAEAENILGVLALYKLGRIKRGDIGQENQAVLDFYLGLLDEDPKFAVRVRARMSELNSNGRKIPLFAPEVIARMKKKKKRKAKREYAFQLALWPLKLSKVDRNLGRDKVTDPEREIFKTGKKLDSRSFRVRRSTYSEDIRRKNLELREMIGLPIARGKNPHVNDPRYKFLVKRIYTLDVFGIFSEFDRVIIDIPEDLNLKIKKIRKFIDDILHANLSMRQFYKRFNEFSEVYQKLE</sequence>
<gene>
    <name evidence="1" type="ORF">A3D01_04100</name>
</gene>
<accession>A0A1F7Z5F5</accession>
<name>A0A1F7Z5F5_9BACT</name>
<evidence type="ECO:0000313" key="1">
    <source>
        <dbReference type="EMBL" id="OGM34680.1"/>
    </source>
</evidence>
<dbReference type="Proteomes" id="UP000177169">
    <property type="component" value="Unassembled WGS sequence"/>
</dbReference>
<evidence type="ECO:0000313" key="2">
    <source>
        <dbReference type="Proteomes" id="UP000177169"/>
    </source>
</evidence>
<comment type="caution">
    <text evidence="1">The sequence shown here is derived from an EMBL/GenBank/DDBJ whole genome shotgun (WGS) entry which is preliminary data.</text>
</comment>
<dbReference type="EMBL" id="MGGR01000003">
    <property type="protein sequence ID" value="OGM34680.1"/>
    <property type="molecule type" value="Genomic_DNA"/>
</dbReference>